<comment type="subcellular location">
    <subcellularLocation>
        <location evidence="1">Cytoplasm</location>
    </subcellularLocation>
</comment>
<keyword evidence="6" id="KW-0805">Transcription regulation</keyword>
<evidence type="ECO:0000259" key="12">
    <source>
        <dbReference type="PROSITE" id="PS50110"/>
    </source>
</evidence>
<evidence type="ECO:0000256" key="6">
    <source>
        <dbReference type="ARBA" id="ARBA00023015"/>
    </source>
</evidence>
<proteinExistence type="predicted"/>
<evidence type="ECO:0000256" key="4">
    <source>
        <dbReference type="ARBA" id="ARBA00022553"/>
    </source>
</evidence>
<dbReference type="GO" id="GO:0005737">
    <property type="term" value="C:cytoplasm"/>
    <property type="evidence" value="ECO:0007669"/>
    <property type="project" value="UniProtKB-SubCell"/>
</dbReference>
<dbReference type="SMART" id="SM00342">
    <property type="entry name" value="HTH_ARAC"/>
    <property type="match status" value="1"/>
</dbReference>
<keyword evidence="4 10" id="KW-0597">Phosphoprotein</keyword>
<evidence type="ECO:0000256" key="10">
    <source>
        <dbReference type="PROSITE-ProRule" id="PRU00169"/>
    </source>
</evidence>
<dbReference type="SUPFAM" id="SSF52172">
    <property type="entry name" value="CheY-like"/>
    <property type="match status" value="1"/>
</dbReference>
<dbReference type="Proteomes" id="UP000092971">
    <property type="component" value="Chromosome"/>
</dbReference>
<evidence type="ECO:0000313" key="14">
    <source>
        <dbReference type="Proteomes" id="UP000092971"/>
    </source>
</evidence>
<keyword evidence="5" id="KW-0902">Two-component regulatory system</keyword>
<evidence type="ECO:0000313" key="13">
    <source>
        <dbReference type="EMBL" id="ANW97582.1"/>
    </source>
</evidence>
<dbReference type="PANTHER" id="PTHR42713:SF3">
    <property type="entry name" value="TRANSCRIPTIONAL REGULATORY PROTEIN HPTR"/>
    <property type="match status" value="1"/>
</dbReference>
<feature type="domain" description="Response regulatory" evidence="12">
    <location>
        <begin position="3"/>
        <end position="120"/>
    </location>
</feature>
<feature type="domain" description="HTH araC/xylS-type" evidence="11">
    <location>
        <begin position="421"/>
        <end position="519"/>
    </location>
</feature>
<dbReference type="GO" id="GO:0000160">
    <property type="term" value="P:phosphorelay signal transduction system"/>
    <property type="evidence" value="ECO:0007669"/>
    <property type="project" value="UniProtKB-KW"/>
</dbReference>
<dbReference type="InterPro" id="IPR011006">
    <property type="entry name" value="CheY-like_superfamily"/>
</dbReference>
<dbReference type="PROSITE" id="PS01124">
    <property type="entry name" value="HTH_ARAC_FAMILY_2"/>
    <property type="match status" value="1"/>
</dbReference>
<dbReference type="Pfam" id="PF00072">
    <property type="entry name" value="Response_reg"/>
    <property type="match status" value="1"/>
</dbReference>
<evidence type="ECO:0000256" key="9">
    <source>
        <dbReference type="ARBA" id="ARBA00024867"/>
    </source>
</evidence>
<dbReference type="EMBL" id="CP014672">
    <property type="protein sequence ID" value="ANW97582.1"/>
    <property type="molecule type" value="Genomic_DNA"/>
</dbReference>
<dbReference type="GO" id="GO:0043565">
    <property type="term" value="F:sequence-specific DNA binding"/>
    <property type="evidence" value="ECO:0007669"/>
    <property type="project" value="InterPro"/>
</dbReference>
<keyword evidence="7" id="KW-0238">DNA-binding</keyword>
<feature type="modified residue" description="4-aspartylphosphate" evidence="10">
    <location>
        <position position="55"/>
    </location>
</feature>
<name>A0A1B1Y9Z0_THEST</name>
<evidence type="ECO:0000256" key="1">
    <source>
        <dbReference type="ARBA" id="ARBA00004496"/>
    </source>
</evidence>
<dbReference type="GO" id="GO:0003700">
    <property type="term" value="F:DNA-binding transcription factor activity"/>
    <property type="evidence" value="ECO:0007669"/>
    <property type="project" value="InterPro"/>
</dbReference>
<dbReference type="Gene3D" id="3.40.50.2300">
    <property type="match status" value="1"/>
</dbReference>
<dbReference type="SMART" id="SM00448">
    <property type="entry name" value="REC"/>
    <property type="match status" value="1"/>
</dbReference>
<dbReference type="PRINTS" id="PR00032">
    <property type="entry name" value="HTHARAC"/>
</dbReference>
<reference evidence="13 14" key="1">
    <citation type="submission" date="2016-02" db="EMBL/GenBank/DDBJ databases">
        <title>Comparison of Clostridium stercorarium subspecies using comparative genomics and transcriptomics.</title>
        <authorList>
            <person name="Schellenberg J."/>
            <person name="Thallinger G."/>
            <person name="Levin D.B."/>
            <person name="Zhang X."/>
            <person name="Alvare G."/>
            <person name="Fristensky B."/>
            <person name="Sparling R."/>
        </authorList>
    </citation>
    <scope>NUCLEOTIDE SEQUENCE [LARGE SCALE GENOMIC DNA]</scope>
    <source>
        <strain evidence="13 14">DSM 2910</strain>
    </source>
</reference>
<dbReference type="CDD" id="cd17536">
    <property type="entry name" value="REC_YesN-like"/>
    <property type="match status" value="1"/>
</dbReference>
<dbReference type="OrthoDB" id="384217at2"/>
<dbReference type="InterPro" id="IPR018060">
    <property type="entry name" value="HTH_AraC"/>
</dbReference>
<dbReference type="SUPFAM" id="SSF46689">
    <property type="entry name" value="Homeodomain-like"/>
    <property type="match status" value="2"/>
</dbReference>
<accession>A0A1B1Y9Z0</accession>
<evidence type="ECO:0000256" key="2">
    <source>
        <dbReference type="ARBA" id="ARBA00018672"/>
    </source>
</evidence>
<keyword evidence="3" id="KW-0963">Cytoplasm</keyword>
<keyword evidence="8" id="KW-0804">Transcription</keyword>
<evidence type="ECO:0000259" key="11">
    <source>
        <dbReference type="PROSITE" id="PS01124"/>
    </source>
</evidence>
<dbReference type="PROSITE" id="PS00041">
    <property type="entry name" value="HTH_ARAC_FAMILY_1"/>
    <property type="match status" value="1"/>
</dbReference>
<dbReference type="InterPro" id="IPR020449">
    <property type="entry name" value="Tscrpt_reg_AraC-type_HTH"/>
</dbReference>
<organism evidence="13 14">
    <name type="scientific">Thermoclostridium stercorarium subsp. thermolacticum DSM 2910</name>
    <dbReference type="NCBI Taxonomy" id="1121336"/>
    <lineage>
        <taxon>Bacteria</taxon>
        <taxon>Bacillati</taxon>
        <taxon>Bacillota</taxon>
        <taxon>Clostridia</taxon>
        <taxon>Eubacteriales</taxon>
        <taxon>Oscillospiraceae</taxon>
        <taxon>Thermoclostridium</taxon>
    </lineage>
</organism>
<dbReference type="InterPro" id="IPR051552">
    <property type="entry name" value="HptR"/>
</dbReference>
<sequence>MLRLLIVEDEKWEREGLVDFLDWKVFGIEIAGTARDGQEGYEKALRLKPDIILTDIKMPGMDGIEMSKKIKEVLPDIKIIILSGYDDFRFAQEAISFNASAYVLKPFEENDLIPVIRKVADMCNKEREKAGWEREVVNRLNESIKRVKMNFLNEWLSGPIAKESLMEKLREFDMSINPDSTYVVVLIKCAGDQSGTLDEAVRWFTEKARDKNYLFLTEDPREKETVICYEWDETVYPMLESINSHIKENYGVSVVTGAGEKANPLNLHVSYSQAREVVKHQLFWNDYRVFRYSEIYKLQEKFMERANEFLVHGDYFSKQFILALSSANEKRVSELLGELFVYINEARGAGTNFIINFVKNIVNDIYIFIYTLHPDFTASYLYEKAWSGCTAEGLKDKMELFLKNVVGMQKNRLSHDEQTVKKVIKIIEERYMEPLSIKTIANEVFLSPNYLGSIFKNHTGKRFNEYLNEYRMEKAKELLKSPKNKVATVAALVGFQNTSYFCSVFKSTFGIAPGEYQKNLNSI</sequence>
<dbReference type="AlphaFoldDB" id="A0A1B1Y9Z0"/>
<dbReference type="InterPro" id="IPR001789">
    <property type="entry name" value="Sig_transdc_resp-reg_receiver"/>
</dbReference>
<protein>
    <recommendedName>
        <fullName evidence="2">Stage 0 sporulation protein A homolog</fullName>
    </recommendedName>
</protein>
<dbReference type="RefSeq" id="WP_015357791.1">
    <property type="nucleotide sequence ID" value="NZ_CP014672.1"/>
</dbReference>
<dbReference type="InterPro" id="IPR018062">
    <property type="entry name" value="HTH_AraC-typ_CS"/>
</dbReference>
<dbReference type="PANTHER" id="PTHR42713">
    <property type="entry name" value="HISTIDINE KINASE-RELATED"/>
    <property type="match status" value="1"/>
</dbReference>
<gene>
    <name evidence="13" type="ORF">CSTERTH_00290</name>
</gene>
<evidence type="ECO:0000256" key="5">
    <source>
        <dbReference type="ARBA" id="ARBA00023012"/>
    </source>
</evidence>
<dbReference type="InterPro" id="IPR009057">
    <property type="entry name" value="Homeodomain-like_sf"/>
</dbReference>
<comment type="function">
    <text evidence="9">May play the central regulatory role in sporulation. It may be an element of the effector pathway responsible for the activation of sporulation genes in response to nutritional stress. Spo0A may act in concert with spo0H (a sigma factor) to control the expression of some genes that are critical to the sporulation process.</text>
</comment>
<evidence type="ECO:0000256" key="8">
    <source>
        <dbReference type="ARBA" id="ARBA00023163"/>
    </source>
</evidence>
<evidence type="ECO:0000256" key="7">
    <source>
        <dbReference type="ARBA" id="ARBA00023125"/>
    </source>
</evidence>
<evidence type="ECO:0000256" key="3">
    <source>
        <dbReference type="ARBA" id="ARBA00022490"/>
    </source>
</evidence>
<dbReference type="PROSITE" id="PS50110">
    <property type="entry name" value="RESPONSE_REGULATORY"/>
    <property type="match status" value="1"/>
</dbReference>
<dbReference type="Pfam" id="PF12833">
    <property type="entry name" value="HTH_18"/>
    <property type="match status" value="1"/>
</dbReference>
<dbReference type="Gene3D" id="1.10.10.60">
    <property type="entry name" value="Homeodomain-like"/>
    <property type="match status" value="2"/>
</dbReference>